<feature type="non-terminal residue" evidence="2">
    <location>
        <position position="1"/>
    </location>
</feature>
<reference evidence="2" key="1">
    <citation type="submission" date="2023-10" db="EMBL/GenBank/DDBJ databases">
        <title>Genome assembly of Pristionchus species.</title>
        <authorList>
            <person name="Yoshida K."/>
            <person name="Sommer R.J."/>
        </authorList>
    </citation>
    <scope>NUCLEOTIDE SEQUENCE</scope>
    <source>
        <strain evidence="2">RS0144</strain>
    </source>
</reference>
<dbReference type="EMBL" id="BTSX01000003">
    <property type="protein sequence ID" value="GMS87411.1"/>
    <property type="molecule type" value="Genomic_DNA"/>
</dbReference>
<accession>A0AAV5T6U0</accession>
<evidence type="ECO:0000313" key="3">
    <source>
        <dbReference type="Proteomes" id="UP001432027"/>
    </source>
</evidence>
<feature type="compositionally biased region" description="Polar residues" evidence="1">
    <location>
        <begin position="1"/>
        <end position="11"/>
    </location>
</feature>
<dbReference type="Proteomes" id="UP001432027">
    <property type="component" value="Unassembled WGS sequence"/>
</dbReference>
<comment type="caution">
    <text evidence="2">The sequence shown here is derived from an EMBL/GenBank/DDBJ whole genome shotgun (WGS) entry which is preliminary data.</text>
</comment>
<organism evidence="2 3">
    <name type="scientific">Pristionchus entomophagus</name>
    <dbReference type="NCBI Taxonomy" id="358040"/>
    <lineage>
        <taxon>Eukaryota</taxon>
        <taxon>Metazoa</taxon>
        <taxon>Ecdysozoa</taxon>
        <taxon>Nematoda</taxon>
        <taxon>Chromadorea</taxon>
        <taxon>Rhabditida</taxon>
        <taxon>Rhabditina</taxon>
        <taxon>Diplogasteromorpha</taxon>
        <taxon>Diplogasteroidea</taxon>
        <taxon>Neodiplogasteridae</taxon>
        <taxon>Pristionchus</taxon>
    </lineage>
</organism>
<sequence>AQTRCTRSTTAPRPRRNHSPRCSVTLPRRDSTSPSSRSATSSSELIHAATTQWRRRASSCGSRSRSCATTTYASAASPTTGCGDCCLRCCMSATSHPTSASCFSRR</sequence>
<feature type="region of interest" description="Disordered" evidence="1">
    <location>
        <begin position="1"/>
        <end position="81"/>
    </location>
</feature>
<proteinExistence type="predicted"/>
<evidence type="ECO:0000313" key="2">
    <source>
        <dbReference type="EMBL" id="GMS87411.1"/>
    </source>
</evidence>
<gene>
    <name evidence="2" type="ORF">PENTCL1PPCAC_9587</name>
</gene>
<dbReference type="AlphaFoldDB" id="A0AAV5T6U0"/>
<feature type="compositionally biased region" description="Low complexity" evidence="1">
    <location>
        <begin position="32"/>
        <end position="43"/>
    </location>
</feature>
<evidence type="ECO:0000256" key="1">
    <source>
        <dbReference type="SAM" id="MobiDB-lite"/>
    </source>
</evidence>
<feature type="compositionally biased region" description="Low complexity" evidence="1">
    <location>
        <begin position="58"/>
        <end position="80"/>
    </location>
</feature>
<name>A0AAV5T6U0_9BILA</name>
<protein>
    <submittedName>
        <fullName evidence="2">Uncharacterized protein</fullName>
    </submittedName>
</protein>
<keyword evidence="3" id="KW-1185">Reference proteome</keyword>